<gene>
    <name evidence="1" type="ORF">B1199_15350</name>
</gene>
<comment type="caution">
    <text evidence="1">The sequence shown here is derived from an EMBL/GenBank/DDBJ whole genome shotgun (WGS) entry which is preliminary data.</text>
</comment>
<keyword evidence="2" id="KW-1185">Reference proteome</keyword>
<reference evidence="1 2" key="1">
    <citation type="submission" date="2017-02" db="EMBL/GenBank/DDBJ databases">
        <title>Pseudoalteromonas ulvae TC14 Genome.</title>
        <authorList>
            <person name="Molmeret M."/>
        </authorList>
    </citation>
    <scope>NUCLEOTIDE SEQUENCE [LARGE SCALE GENOMIC DNA]</scope>
    <source>
        <strain evidence="1">TC14</strain>
    </source>
</reference>
<protein>
    <submittedName>
        <fullName evidence="1">Uncharacterized protein</fullName>
    </submittedName>
</protein>
<accession>A0A244CNG5</accession>
<dbReference type="EMBL" id="MWPV01000005">
    <property type="protein sequence ID" value="OUL56749.1"/>
    <property type="molecule type" value="Genomic_DNA"/>
</dbReference>
<dbReference type="AlphaFoldDB" id="A0A244CNG5"/>
<evidence type="ECO:0000313" key="2">
    <source>
        <dbReference type="Proteomes" id="UP000194841"/>
    </source>
</evidence>
<dbReference type="OrthoDB" id="2081179at2"/>
<sequence>MTKETCYICDKPKTSGEHVPPKCLFPANKDLEPSENFRKNLIKVPSCDEHNSAKSQDDEFMLITFASSMAAEKGSGFLQNSKLKRILDRKPHVFNELLKHSTPIKLPDNENNVVETCIYSLDRERFMNQMEAVANGVYFHHLKQKVTGRTIVNPIKGFQTTSIKQNLHNAKTKKFAETLFPAKPVYGDNQDIFYYQVTEDKPEMIMKLVFYRNIEFIAVFNGECR</sequence>
<organism evidence="1 2">
    <name type="scientific">Pseudoalteromonas ulvae</name>
    <dbReference type="NCBI Taxonomy" id="107327"/>
    <lineage>
        <taxon>Bacteria</taxon>
        <taxon>Pseudomonadati</taxon>
        <taxon>Pseudomonadota</taxon>
        <taxon>Gammaproteobacteria</taxon>
        <taxon>Alteromonadales</taxon>
        <taxon>Pseudoalteromonadaceae</taxon>
        <taxon>Pseudoalteromonas</taxon>
    </lineage>
</organism>
<dbReference type="RefSeq" id="WP_086745003.1">
    <property type="nucleotide sequence ID" value="NZ_MWPV01000005.1"/>
</dbReference>
<proteinExistence type="predicted"/>
<dbReference type="Proteomes" id="UP000194841">
    <property type="component" value="Unassembled WGS sequence"/>
</dbReference>
<evidence type="ECO:0000313" key="1">
    <source>
        <dbReference type="EMBL" id="OUL56749.1"/>
    </source>
</evidence>
<name>A0A244CNG5_PSEDV</name>